<protein>
    <submittedName>
        <fullName evidence="2">Uncharacterized protein</fullName>
    </submittedName>
</protein>
<keyword evidence="1" id="KW-0812">Transmembrane</keyword>
<name>A0A6G9HI69_ECOLX</name>
<sequence>MYVIACGIVAGLAAAVALLGFTPMMEALAAGERRKALAQWTRTMFLVLLPVVLMCAPIGSSIYDAVQADAGKPIAFHNGRITVVMALVGSLAVVLVAAARAVVNRKHASFWFVGWVMASVLAGGVGAIASAKQLAFLGEHSGMVAFGFFRDQVKDMHCDADVILARWDEKANSPVVYRCPKAYLLNRFASAPFVPWPDYTEGESEDLGRALAAALRDAKR</sequence>
<keyword evidence="1" id="KW-0472">Membrane</keyword>
<evidence type="ECO:0000313" key="2">
    <source>
        <dbReference type="EMBL" id="QIQ10412.1"/>
    </source>
</evidence>
<dbReference type="EMBL" id="MN602278">
    <property type="protein sequence ID" value="QIQ10412.1"/>
    <property type="molecule type" value="Genomic_DNA"/>
</dbReference>
<reference evidence="2" key="1">
    <citation type="submission" date="2019-10" db="EMBL/GenBank/DDBJ databases">
        <title>Complete sequence of plasmid pUZ8002, used for conjugal plasmid transfer.</title>
        <authorList>
            <person name="Ruckert C."/>
            <person name="Thieme E."/>
            <person name="Busche T."/>
            <person name="Kalinowski J."/>
            <person name="Persicke M."/>
        </authorList>
    </citation>
    <scope>NUCLEOTIDE SEQUENCE</scope>
    <source>
        <plasmid evidence="2">pUZ8002</plasmid>
    </source>
</reference>
<feature type="transmembrane region" description="Helical" evidence="1">
    <location>
        <begin position="109"/>
        <end position="131"/>
    </location>
</feature>
<dbReference type="AlphaFoldDB" id="A0A6G9HI69"/>
<feature type="transmembrane region" description="Helical" evidence="1">
    <location>
        <begin position="83"/>
        <end position="103"/>
    </location>
</feature>
<organism evidence="2">
    <name type="scientific">Escherichia coli</name>
    <dbReference type="NCBI Taxonomy" id="562"/>
    <lineage>
        <taxon>Bacteria</taxon>
        <taxon>Pseudomonadati</taxon>
        <taxon>Pseudomonadota</taxon>
        <taxon>Gammaproteobacteria</taxon>
        <taxon>Enterobacterales</taxon>
        <taxon>Enterobacteriaceae</taxon>
        <taxon>Escherichia</taxon>
    </lineage>
</organism>
<accession>A0A6G9HI69</accession>
<feature type="transmembrane region" description="Helical" evidence="1">
    <location>
        <begin position="45"/>
        <end position="63"/>
    </location>
</feature>
<keyword evidence="1" id="KW-1133">Transmembrane helix</keyword>
<dbReference type="RefSeq" id="WP_011205801.1">
    <property type="nucleotide sequence ID" value="NZ_BGLU01000028.1"/>
</dbReference>
<keyword evidence="2" id="KW-0614">Plasmid</keyword>
<geneLocation type="plasmid" evidence="2">
    <name>pUZ8002</name>
</geneLocation>
<proteinExistence type="predicted"/>
<evidence type="ECO:0000256" key="1">
    <source>
        <dbReference type="SAM" id="Phobius"/>
    </source>
</evidence>